<dbReference type="SUPFAM" id="SSF144091">
    <property type="entry name" value="Rhomboid-like"/>
    <property type="match status" value="1"/>
</dbReference>
<feature type="transmembrane region" description="Helical" evidence="12">
    <location>
        <begin position="399"/>
        <end position="416"/>
    </location>
</feature>
<dbReference type="Proteomes" id="UP000515154">
    <property type="component" value="Linkage group LG21"/>
</dbReference>
<keyword evidence="9 12" id="KW-1133">Transmembrane helix</keyword>
<evidence type="ECO:0000256" key="7">
    <source>
        <dbReference type="ARBA" id="ARBA00022801"/>
    </source>
</evidence>
<keyword evidence="7" id="KW-0378">Hydrolase</keyword>
<dbReference type="RefSeq" id="XP_036367653.1">
    <property type="nucleotide sequence ID" value="XM_036511760.1"/>
</dbReference>
<evidence type="ECO:0000256" key="9">
    <source>
        <dbReference type="ARBA" id="ARBA00022989"/>
    </source>
</evidence>
<evidence type="ECO:0000313" key="14">
    <source>
        <dbReference type="Proteomes" id="UP000515154"/>
    </source>
</evidence>
<feature type="transmembrane region" description="Helical" evidence="12">
    <location>
        <begin position="514"/>
        <end position="535"/>
    </location>
</feature>
<dbReference type="InterPro" id="IPR035952">
    <property type="entry name" value="Rhomboid-like_sf"/>
</dbReference>
<keyword evidence="10 12" id="KW-0472">Membrane</keyword>
<evidence type="ECO:0000256" key="12">
    <source>
        <dbReference type="SAM" id="Phobius"/>
    </source>
</evidence>
<comment type="similarity">
    <text evidence="3">Belongs to the peptidase S54 family.</text>
</comment>
<evidence type="ECO:0000259" key="13">
    <source>
        <dbReference type="Pfam" id="PF01694"/>
    </source>
</evidence>
<dbReference type="InterPro" id="IPR051739">
    <property type="entry name" value="Rhomboid_IM_Serine_Proteases"/>
</dbReference>
<organism evidence="14 15">
    <name type="scientific">Octopus sinensis</name>
    <name type="common">East Asian common octopus</name>
    <dbReference type="NCBI Taxonomy" id="2607531"/>
    <lineage>
        <taxon>Eukaryota</taxon>
        <taxon>Metazoa</taxon>
        <taxon>Spiralia</taxon>
        <taxon>Lophotrochozoa</taxon>
        <taxon>Mollusca</taxon>
        <taxon>Cephalopoda</taxon>
        <taxon>Coleoidea</taxon>
        <taxon>Octopodiformes</taxon>
        <taxon>Octopoda</taxon>
        <taxon>Incirrata</taxon>
        <taxon>Octopodidae</taxon>
        <taxon>Octopus</taxon>
    </lineage>
</organism>
<evidence type="ECO:0000256" key="8">
    <source>
        <dbReference type="ARBA" id="ARBA00022825"/>
    </source>
</evidence>
<evidence type="ECO:0000313" key="15">
    <source>
        <dbReference type="RefSeq" id="XP_036367653.1"/>
    </source>
</evidence>
<evidence type="ECO:0000256" key="11">
    <source>
        <dbReference type="SAM" id="MobiDB-lite"/>
    </source>
</evidence>
<feature type="transmembrane region" description="Helical" evidence="12">
    <location>
        <begin position="362"/>
        <end position="387"/>
    </location>
</feature>
<evidence type="ECO:0000256" key="2">
    <source>
        <dbReference type="ARBA" id="ARBA00004141"/>
    </source>
</evidence>
<feature type="compositionally biased region" description="Acidic residues" evidence="11">
    <location>
        <begin position="130"/>
        <end position="181"/>
    </location>
</feature>
<reference evidence="15" key="1">
    <citation type="submission" date="2025-08" db="UniProtKB">
        <authorList>
            <consortium name="RefSeq"/>
        </authorList>
    </citation>
    <scope>IDENTIFICATION</scope>
</reference>
<dbReference type="GO" id="GO:0016020">
    <property type="term" value="C:membrane"/>
    <property type="evidence" value="ECO:0007669"/>
    <property type="project" value="UniProtKB-SubCell"/>
</dbReference>
<evidence type="ECO:0000256" key="4">
    <source>
        <dbReference type="ARBA" id="ARBA00013039"/>
    </source>
</evidence>
<sequence length="537" mass="60515">MSLLPPPPRPSASAATAAAIDAVTNAVAVVGAVTAAAAAVAAGDNYKLPVEQTRNLQDPTKNVNYVTLLWKIPTAAIPKISLGFYFPMRTDIVAITGHNAIYFEGIQSRKESRDKFFKPSQPAGDFRTDDGDEDDDDDDDDDDEEDYDDDSDDDEDHHGDDEDDDDDDDDDDTADRGDDDDNVIRWKSHFDKYDILGKGEISKQDFQELMVDPQFQEEIPSHKLDILGSKMNTVDHLSYQEFVNIMSNKRNPSFRLAVQSREAVDGWSDNFVYLQSRKDSRFRRMVRKIAKEFLTDELDRQYYADRYSCWPPPIFVPVITLMEVGSFIYHCIDAGEIRPNGPVPMNSLFIYRPDKRLELWRFFFYMLIHAGWVHLFFNMLVQVLVGIPLEMVHGSFRIGAVYLAGVLAGSLGTSVFDMDVFLVGASGGVYALLAAHLANILLNYPQMELGIFKLGAIFIVASADVGFAIWDRYSVDDALPPVAYTAHLMGALAGITIGLVVLKNFEQKLHEQYIWWLALGIYIACTVFAIFWNVFYY</sequence>
<dbReference type="FunFam" id="1.20.1540.10:FF:000007">
    <property type="entry name" value="Rhomboid like 2"/>
    <property type="match status" value="1"/>
</dbReference>
<comment type="subcellular location">
    <subcellularLocation>
        <location evidence="2">Membrane</location>
        <topology evidence="2">Multi-pass membrane protein</topology>
    </subcellularLocation>
</comment>
<dbReference type="GO" id="GO:0006508">
    <property type="term" value="P:proteolysis"/>
    <property type="evidence" value="ECO:0007669"/>
    <property type="project" value="UniProtKB-KW"/>
</dbReference>
<feature type="transmembrane region" description="Helical" evidence="12">
    <location>
        <begin position="482"/>
        <end position="502"/>
    </location>
</feature>
<gene>
    <name evidence="15" type="primary">LOC115222753</name>
</gene>
<dbReference type="Gene3D" id="1.20.1540.10">
    <property type="entry name" value="Rhomboid-like"/>
    <property type="match status" value="1"/>
</dbReference>
<evidence type="ECO:0000256" key="3">
    <source>
        <dbReference type="ARBA" id="ARBA00009045"/>
    </source>
</evidence>
<keyword evidence="8" id="KW-0720">Serine protease</keyword>
<dbReference type="PANTHER" id="PTHR45840">
    <property type="entry name" value="RHOMBOID-RELATED PROTEIN"/>
    <property type="match status" value="1"/>
</dbReference>
<comment type="catalytic activity">
    <reaction evidence="1">
        <text>Cleaves type-1 transmembrane domains using a catalytic dyad composed of serine and histidine that are contributed by different transmembrane domains.</text>
        <dbReference type="EC" id="3.4.21.105"/>
    </reaction>
</comment>
<keyword evidence="6 12" id="KW-0812">Transmembrane</keyword>
<dbReference type="InterPro" id="IPR011992">
    <property type="entry name" value="EF-hand-dom_pair"/>
</dbReference>
<proteinExistence type="inferred from homology"/>
<evidence type="ECO:0000256" key="5">
    <source>
        <dbReference type="ARBA" id="ARBA00022670"/>
    </source>
</evidence>
<accession>A0A7E6FJ74</accession>
<dbReference type="PANTHER" id="PTHR45840:SF2">
    <property type="entry name" value="PROTEIN RHOMBOID-RELATED"/>
    <property type="match status" value="1"/>
</dbReference>
<dbReference type="Pfam" id="PF01694">
    <property type="entry name" value="Rhomboid"/>
    <property type="match status" value="1"/>
</dbReference>
<dbReference type="KEGG" id="osn:115222753"/>
<dbReference type="GO" id="GO:0004252">
    <property type="term" value="F:serine-type endopeptidase activity"/>
    <property type="evidence" value="ECO:0007669"/>
    <property type="project" value="InterPro"/>
</dbReference>
<dbReference type="InterPro" id="IPR022764">
    <property type="entry name" value="Peptidase_S54_rhomboid_dom"/>
</dbReference>
<feature type="region of interest" description="Disordered" evidence="11">
    <location>
        <begin position="112"/>
        <end position="181"/>
    </location>
</feature>
<keyword evidence="14" id="KW-1185">Reference proteome</keyword>
<feature type="transmembrane region" description="Helical" evidence="12">
    <location>
        <begin position="449"/>
        <end position="470"/>
    </location>
</feature>
<dbReference type="EC" id="3.4.21.105" evidence="4"/>
<feature type="transmembrane region" description="Helical" evidence="12">
    <location>
        <begin position="422"/>
        <end position="442"/>
    </location>
</feature>
<name>A0A7E6FJ74_9MOLL</name>
<evidence type="ECO:0000256" key="1">
    <source>
        <dbReference type="ARBA" id="ARBA00000156"/>
    </source>
</evidence>
<dbReference type="SUPFAM" id="SSF47473">
    <property type="entry name" value="EF-hand"/>
    <property type="match status" value="1"/>
</dbReference>
<dbReference type="Gene3D" id="1.10.238.10">
    <property type="entry name" value="EF-hand"/>
    <property type="match status" value="1"/>
</dbReference>
<evidence type="ECO:0000256" key="10">
    <source>
        <dbReference type="ARBA" id="ARBA00023136"/>
    </source>
</evidence>
<protein>
    <recommendedName>
        <fullName evidence="4">rhomboid protease</fullName>
        <ecNumber evidence="4">3.4.21.105</ecNumber>
    </recommendedName>
</protein>
<feature type="domain" description="Peptidase S54 rhomboid" evidence="13">
    <location>
        <begin position="358"/>
        <end position="503"/>
    </location>
</feature>
<keyword evidence="5" id="KW-0645">Protease</keyword>
<dbReference type="AlphaFoldDB" id="A0A7E6FJ74"/>
<evidence type="ECO:0000256" key="6">
    <source>
        <dbReference type="ARBA" id="ARBA00022692"/>
    </source>
</evidence>